<gene>
    <name evidence="1" type="ORF">CHU93_04825</name>
</gene>
<dbReference type="InterPro" id="IPR006311">
    <property type="entry name" value="TAT_signal"/>
</dbReference>
<comment type="caution">
    <text evidence="1">The sequence shown here is derived from an EMBL/GenBank/DDBJ whole genome shotgun (WGS) entry which is preliminary data.</text>
</comment>
<evidence type="ECO:0000313" key="2">
    <source>
        <dbReference type="Proteomes" id="UP000216991"/>
    </source>
</evidence>
<dbReference type="PROSITE" id="PS51318">
    <property type="entry name" value="TAT"/>
    <property type="match status" value="1"/>
</dbReference>
<dbReference type="GO" id="GO:0016491">
    <property type="term" value="F:oxidoreductase activity"/>
    <property type="evidence" value="ECO:0007669"/>
    <property type="project" value="InterPro"/>
</dbReference>
<accession>A0A255YRY3</accession>
<dbReference type="EMBL" id="NOXT01000089">
    <property type="protein sequence ID" value="OYQ31210.1"/>
    <property type="molecule type" value="Genomic_DNA"/>
</dbReference>
<dbReference type="RefSeq" id="WP_094473019.1">
    <property type="nucleotide sequence ID" value="NZ_NOXT01000089.1"/>
</dbReference>
<protein>
    <submittedName>
        <fullName evidence="1">Uncharacterized protein</fullName>
    </submittedName>
</protein>
<dbReference type="AlphaFoldDB" id="A0A255YRY3"/>
<dbReference type="Gene3D" id="3.40.109.10">
    <property type="entry name" value="NADH Oxidase"/>
    <property type="match status" value="1"/>
</dbReference>
<sequence length="405" mass="43061">MNTPSRRQLLFGAGGLALAGLGGRAWQQGLFGGDNPALAAWDDWSSGRLIGPLKLVGAGVLAASPHNTQPWSFAVGRLGVDIFEVPGRHLGAMDPFGRERLAGLGAAIHNMALASTAAGRAARVRLLPDPGNPAHVARIVLGPEGSGPPPHRLLPFIGRRHTHRGAWRGGGIAEAKLAALLDFPAFTDVRVALFTPASARGQRFAALTSDATAAIVADTAMMADSHRWMRHERRDAMRLKDGLTIATSGVSPVLANIAALLPEQSAASEGEYWLANTRDNQLPTASLFGLILTPNPHDRRSALLVGSAWQRLHLNATAAELVAQPLNQLPEMVDRERQLGQPARFAGQTDALLDDPAWRPSFAFRLGLADGPAPSALRRPVSEVIGSPARLEWEVEQWRAAGGAF</sequence>
<name>A0A255YRY3_9SPHN</name>
<dbReference type="Proteomes" id="UP000216991">
    <property type="component" value="Unassembled WGS sequence"/>
</dbReference>
<organism evidence="1 2">
    <name type="scientific">Sandarakinorhabdus cyanobacteriorum</name>
    <dbReference type="NCBI Taxonomy" id="1981098"/>
    <lineage>
        <taxon>Bacteria</taxon>
        <taxon>Pseudomonadati</taxon>
        <taxon>Pseudomonadota</taxon>
        <taxon>Alphaproteobacteria</taxon>
        <taxon>Sphingomonadales</taxon>
        <taxon>Sphingosinicellaceae</taxon>
        <taxon>Sandarakinorhabdus</taxon>
    </lineage>
</organism>
<dbReference type="InterPro" id="IPR000415">
    <property type="entry name" value="Nitroreductase-like"/>
</dbReference>
<dbReference type="OrthoDB" id="8156917at2"/>
<keyword evidence="2" id="KW-1185">Reference proteome</keyword>
<proteinExistence type="predicted"/>
<dbReference type="SUPFAM" id="SSF55469">
    <property type="entry name" value="FMN-dependent nitroreductase-like"/>
    <property type="match status" value="1"/>
</dbReference>
<evidence type="ECO:0000313" key="1">
    <source>
        <dbReference type="EMBL" id="OYQ31210.1"/>
    </source>
</evidence>
<reference evidence="1 2" key="1">
    <citation type="submission" date="2017-07" db="EMBL/GenBank/DDBJ databases">
        <title>Sandarakinorhabdus cyanobacteriorum sp. nov., a novel bacterium isolated from cyanobacterial aggregates in a eutrophic lake.</title>
        <authorList>
            <person name="Cai H."/>
        </authorList>
    </citation>
    <scope>NUCLEOTIDE SEQUENCE [LARGE SCALE GENOMIC DNA]</scope>
    <source>
        <strain evidence="1 2">TH057</strain>
    </source>
</reference>